<feature type="signal peptide" evidence="1">
    <location>
        <begin position="1"/>
        <end position="16"/>
    </location>
</feature>
<keyword evidence="3" id="KW-1185">Reference proteome</keyword>
<dbReference type="OrthoDB" id="4459068at2759"/>
<protein>
    <submittedName>
        <fullName evidence="2">Uncharacterized protein</fullName>
    </submittedName>
</protein>
<dbReference type="RefSeq" id="XP_022386204.1">
    <property type="nucleotide sequence ID" value="XM_022535464.1"/>
</dbReference>
<evidence type="ECO:0000256" key="1">
    <source>
        <dbReference type="SAM" id="SignalP"/>
    </source>
</evidence>
<name>A0A1F7ZSU7_9EURO</name>
<dbReference type="EMBL" id="LYCR01000088">
    <property type="protein sequence ID" value="OGM42487.1"/>
    <property type="molecule type" value="Genomic_DNA"/>
</dbReference>
<reference evidence="2 3" key="1">
    <citation type="journal article" date="2016" name="Genome Biol. Evol.">
        <title>Draft genome sequence of an aflatoxigenic Aspergillus species, A. bombycis.</title>
        <authorList>
            <person name="Moore G.G."/>
            <person name="Mack B.M."/>
            <person name="Beltz S.B."/>
            <person name="Gilbert M.K."/>
        </authorList>
    </citation>
    <scope>NUCLEOTIDE SEQUENCE [LARGE SCALE GENOMIC DNA]</scope>
    <source>
        <strain evidence="3">NRRL 26010</strain>
    </source>
</reference>
<accession>A0A1F7ZSU7</accession>
<evidence type="ECO:0000313" key="3">
    <source>
        <dbReference type="Proteomes" id="UP000179179"/>
    </source>
</evidence>
<proteinExistence type="predicted"/>
<dbReference type="GeneID" id="34451725"/>
<evidence type="ECO:0000313" key="2">
    <source>
        <dbReference type="EMBL" id="OGM42487.1"/>
    </source>
</evidence>
<keyword evidence="1" id="KW-0732">Signal</keyword>
<dbReference type="Proteomes" id="UP000179179">
    <property type="component" value="Unassembled WGS sequence"/>
</dbReference>
<comment type="caution">
    <text evidence="2">The sequence shown here is derived from an EMBL/GenBank/DDBJ whole genome shotgun (WGS) entry which is preliminary data.</text>
</comment>
<sequence>MKSAFILSALASSVLAAAAPFQLVISGSQSRTSELKDRALISQGDAFIVAPQGEHGINFTGGDGTLGIQNGDVVYVGTDGHVDLKSTDGIVAGGLTQGFTTGSNNVLEWAQGQFYACPHVSFFAAGPPTYMLYASRSGATLPNDCIQISLTKAAI</sequence>
<gene>
    <name evidence="2" type="ORF">ABOM_008335</name>
</gene>
<organism evidence="2 3">
    <name type="scientific">Aspergillus bombycis</name>
    <dbReference type="NCBI Taxonomy" id="109264"/>
    <lineage>
        <taxon>Eukaryota</taxon>
        <taxon>Fungi</taxon>
        <taxon>Dikarya</taxon>
        <taxon>Ascomycota</taxon>
        <taxon>Pezizomycotina</taxon>
        <taxon>Eurotiomycetes</taxon>
        <taxon>Eurotiomycetidae</taxon>
        <taxon>Eurotiales</taxon>
        <taxon>Aspergillaceae</taxon>
        <taxon>Aspergillus</taxon>
    </lineage>
</organism>
<dbReference type="AlphaFoldDB" id="A0A1F7ZSU7"/>
<feature type="chain" id="PRO_5009534094" evidence="1">
    <location>
        <begin position="17"/>
        <end position="155"/>
    </location>
</feature>